<gene>
    <name evidence="1" type="ORF">Pfra01_002695000</name>
</gene>
<dbReference type="AlphaFoldDB" id="A0A9W7D784"/>
<organism evidence="1 2">
    <name type="scientific">Phytophthora fragariaefolia</name>
    <dbReference type="NCBI Taxonomy" id="1490495"/>
    <lineage>
        <taxon>Eukaryota</taxon>
        <taxon>Sar</taxon>
        <taxon>Stramenopiles</taxon>
        <taxon>Oomycota</taxon>
        <taxon>Peronosporomycetes</taxon>
        <taxon>Peronosporales</taxon>
        <taxon>Peronosporaceae</taxon>
        <taxon>Phytophthora</taxon>
    </lineage>
</organism>
<reference evidence="1" key="1">
    <citation type="submission" date="2023-04" db="EMBL/GenBank/DDBJ databases">
        <title>Phytophthora fragariaefolia NBRC 109709.</title>
        <authorList>
            <person name="Ichikawa N."/>
            <person name="Sato H."/>
            <person name="Tonouchi N."/>
        </authorList>
    </citation>
    <scope>NUCLEOTIDE SEQUENCE</scope>
    <source>
        <strain evidence="1">NBRC 109709</strain>
    </source>
</reference>
<name>A0A9W7D784_9STRA</name>
<evidence type="ECO:0000313" key="1">
    <source>
        <dbReference type="EMBL" id="GMF61865.1"/>
    </source>
</evidence>
<proteinExistence type="predicted"/>
<accession>A0A9W7D784</accession>
<dbReference type="Proteomes" id="UP001165121">
    <property type="component" value="Unassembled WGS sequence"/>
</dbReference>
<dbReference type="OrthoDB" id="120585at2759"/>
<dbReference type="EMBL" id="BSXT01006057">
    <property type="protein sequence ID" value="GMF61865.1"/>
    <property type="molecule type" value="Genomic_DNA"/>
</dbReference>
<protein>
    <submittedName>
        <fullName evidence="1">Unnamed protein product</fullName>
    </submittedName>
</protein>
<sequence>MRTFATRWIVQSPSNNIEEGDVLNGGVNRVNCPPIPVNDLSICHEVASYFYTALSTGKLEEFTGHDLADTAGFTNLSQVSSVSHITASQLSFVGEGSLEQVAAPALTREPVSVSEGSARLPIVFTSPPKRNGLTRRTEKKIETGKEMQEAKQIRRFNVDQPVPVITAIPQREKFHEAIEIIDQKDNPELLARWRDYGCATYGQLNLMDYVVTAKNNVNCVDATLEWIDKAKFQANNMLKRRLFLNRQP</sequence>
<evidence type="ECO:0000313" key="2">
    <source>
        <dbReference type="Proteomes" id="UP001165121"/>
    </source>
</evidence>
<keyword evidence="2" id="KW-1185">Reference proteome</keyword>
<comment type="caution">
    <text evidence="1">The sequence shown here is derived from an EMBL/GenBank/DDBJ whole genome shotgun (WGS) entry which is preliminary data.</text>
</comment>